<dbReference type="Pfam" id="PF05368">
    <property type="entry name" value="NmrA"/>
    <property type="match status" value="1"/>
</dbReference>
<dbReference type="SUPFAM" id="SSF51735">
    <property type="entry name" value="NAD(P)-binding Rossmann-fold domains"/>
    <property type="match status" value="1"/>
</dbReference>
<evidence type="ECO:0000259" key="1">
    <source>
        <dbReference type="Pfam" id="PF05368"/>
    </source>
</evidence>
<dbReference type="InterPro" id="IPR036291">
    <property type="entry name" value="NAD(P)-bd_dom_sf"/>
</dbReference>
<sequence length="277" mass="30582">MYLITGATGNVGSMIVHQMIQKDQKVRAFVRDPSKARAELGNKVELFSGNFEDIETFRAAALGIEGLFLVTTESDSFLEALPGLLQTANDTGVTNIVALSATADADSPAFFLRRHAAIDAIIRHYTPHATILHPDWFMQNFLAWMTSRNMVFPAGRGKTSFVDVHDVAEIAITCLKDARHAGYLYRPTGPEAMSFENVASRISQTLGRSFLYHDISPTVFAEQLQATGMEKWRADMQAEMTFALRAGVISPPTNDVMFVLGREPRSLDDFLSSNTEA</sequence>
<accession>A0ABN1A341</accession>
<dbReference type="Proteomes" id="UP001500713">
    <property type="component" value="Unassembled WGS sequence"/>
</dbReference>
<dbReference type="InterPro" id="IPR008030">
    <property type="entry name" value="NmrA-like"/>
</dbReference>
<gene>
    <name evidence="2" type="ORF">GCM10009096_03770</name>
</gene>
<name>A0ABN1A341_9SPHN</name>
<dbReference type="RefSeq" id="WP_229954076.1">
    <property type="nucleotide sequence ID" value="NZ_BAAAEM010000002.1"/>
</dbReference>
<feature type="domain" description="NmrA-like" evidence="1">
    <location>
        <begin position="3"/>
        <end position="268"/>
    </location>
</feature>
<proteinExistence type="predicted"/>
<protein>
    <submittedName>
        <fullName evidence="2">SDR family oxidoreductase</fullName>
    </submittedName>
</protein>
<dbReference type="EMBL" id="BAAAEM010000002">
    <property type="protein sequence ID" value="GAA0466347.1"/>
    <property type="molecule type" value="Genomic_DNA"/>
</dbReference>
<dbReference type="InterPro" id="IPR051604">
    <property type="entry name" value="Ergot_Alk_Oxidoreductase"/>
</dbReference>
<dbReference type="Gene3D" id="3.40.50.720">
    <property type="entry name" value="NAD(P)-binding Rossmann-like Domain"/>
    <property type="match status" value="1"/>
</dbReference>
<reference evidence="2 3" key="1">
    <citation type="journal article" date="2019" name="Int. J. Syst. Evol. Microbiol.">
        <title>The Global Catalogue of Microorganisms (GCM) 10K type strain sequencing project: providing services to taxonomists for standard genome sequencing and annotation.</title>
        <authorList>
            <consortium name="The Broad Institute Genomics Platform"/>
            <consortium name="The Broad Institute Genome Sequencing Center for Infectious Disease"/>
            <person name="Wu L."/>
            <person name="Ma J."/>
        </authorList>
    </citation>
    <scope>NUCLEOTIDE SEQUENCE [LARGE SCALE GENOMIC DNA]</scope>
    <source>
        <strain evidence="2 3">JCM 14162</strain>
    </source>
</reference>
<dbReference type="PANTHER" id="PTHR43162:SF1">
    <property type="entry name" value="PRESTALK A DIFFERENTIATION PROTEIN A"/>
    <property type="match status" value="1"/>
</dbReference>
<evidence type="ECO:0000313" key="2">
    <source>
        <dbReference type="EMBL" id="GAA0466347.1"/>
    </source>
</evidence>
<organism evidence="2 3">
    <name type="scientific">Parasphingorhabdus litoris</name>
    <dbReference type="NCBI Taxonomy" id="394733"/>
    <lineage>
        <taxon>Bacteria</taxon>
        <taxon>Pseudomonadati</taxon>
        <taxon>Pseudomonadota</taxon>
        <taxon>Alphaproteobacteria</taxon>
        <taxon>Sphingomonadales</taxon>
        <taxon>Sphingomonadaceae</taxon>
        <taxon>Parasphingorhabdus</taxon>
    </lineage>
</organism>
<keyword evidence="3" id="KW-1185">Reference proteome</keyword>
<dbReference type="PANTHER" id="PTHR43162">
    <property type="match status" value="1"/>
</dbReference>
<dbReference type="Gene3D" id="3.90.25.10">
    <property type="entry name" value="UDP-galactose 4-epimerase, domain 1"/>
    <property type="match status" value="1"/>
</dbReference>
<evidence type="ECO:0000313" key="3">
    <source>
        <dbReference type="Proteomes" id="UP001500713"/>
    </source>
</evidence>
<comment type="caution">
    <text evidence="2">The sequence shown here is derived from an EMBL/GenBank/DDBJ whole genome shotgun (WGS) entry which is preliminary data.</text>
</comment>